<organism evidence="3 4">
    <name type="scientific">Hymenobacter arizonensis</name>
    <name type="common">Siccationidurans arizonensis</name>
    <dbReference type="NCBI Taxonomy" id="1227077"/>
    <lineage>
        <taxon>Bacteria</taxon>
        <taxon>Pseudomonadati</taxon>
        <taxon>Bacteroidota</taxon>
        <taxon>Cytophagia</taxon>
        <taxon>Cytophagales</taxon>
        <taxon>Hymenobacteraceae</taxon>
        <taxon>Hymenobacter</taxon>
    </lineage>
</organism>
<dbReference type="RefSeq" id="WP_092669049.1">
    <property type="nucleotide sequence ID" value="NZ_FOXS01000001.1"/>
</dbReference>
<dbReference type="InterPro" id="IPR006016">
    <property type="entry name" value="UspA"/>
</dbReference>
<protein>
    <submittedName>
        <fullName evidence="3">Nucleotide-binding universal stress protein, UspA family</fullName>
    </submittedName>
</protein>
<dbReference type="Pfam" id="PF00582">
    <property type="entry name" value="Usp"/>
    <property type="match status" value="2"/>
</dbReference>
<accession>A0A1I5U347</accession>
<dbReference type="AlphaFoldDB" id="A0A1I5U347"/>
<name>A0A1I5U347_HYMAR</name>
<dbReference type="STRING" id="1227077.SAMN04515668_0738"/>
<comment type="similarity">
    <text evidence="1">Belongs to the universal stress protein A family.</text>
</comment>
<dbReference type="Gene3D" id="3.40.50.12370">
    <property type="match status" value="1"/>
</dbReference>
<evidence type="ECO:0000313" key="3">
    <source>
        <dbReference type="EMBL" id="SFP89611.1"/>
    </source>
</evidence>
<evidence type="ECO:0000259" key="2">
    <source>
        <dbReference type="Pfam" id="PF00582"/>
    </source>
</evidence>
<dbReference type="EMBL" id="FOXS01000001">
    <property type="protein sequence ID" value="SFP89611.1"/>
    <property type="molecule type" value="Genomic_DNA"/>
</dbReference>
<gene>
    <name evidence="3" type="ORF">SAMN04515668_0738</name>
</gene>
<evidence type="ECO:0000256" key="1">
    <source>
        <dbReference type="ARBA" id="ARBA00008791"/>
    </source>
</evidence>
<dbReference type="Proteomes" id="UP000199029">
    <property type="component" value="Unassembled WGS sequence"/>
</dbReference>
<dbReference type="PANTHER" id="PTHR46268">
    <property type="entry name" value="STRESS RESPONSE PROTEIN NHAX"/>
    <property type="match status" value="1"/>
</dbReference>
<dbReference type="PANTHER" id="PTHR46268:SF6">
    <property type="entry name" value="UNIVERSAL STRESS PROTEIN UP12"/>
    <property type="match status" value="1"/>
</dbReference>
<dbReference type="OrthoDB" id="871451at2"/>
<evidence type="ECO:0000313" key="4">
    <source>
        <dbReference type="Proteomes" id="UP000199029"/>
    </source>
</evidence>
<dbReference type="CDD" id="cd00293">
    <property type="entry name" value="USP-like"/>
    <property type="match status" value="1"/>
</dbReference>
<keyword evidence="4" id="KW-1185">Reference proteome</keyword>
<feature type="domain" description="UspA" evidence="2">
    <location>
        <begin position="148"/>
        <end position="274"/>
    </location>
</feature>
<proteinExistence type="inferred from homology"/>
<reference evidence="4" key="1">
    <citation type="submission" date="2016-10" db="EMBL/GenBank/DDBJ databases">
        <authorList>
            <person name="Varghese N."/>
            <person name="Submissions S."/>
        </authorList>
    </citation>
    <scope>NUCLEOTIDE SEQUENCE [LARGE SCALE GENOMIC DNA]</scope>
    <source>
        <strain evidence="4">OR362-8,ATCC BAA-1266,JCM 13504</strain>
    </source>
</reference>
<dbReference type="SUPFAM" id="SSF52402">
    <property type="entry name" value="Adenine nucleotide alpha hydrolases-like"/>
    <property type="match status" value="2"/>
</dbReference>
<feature type="domain" description="UspA" evidence="2">
    <location>
        <begin position="4"/>
        <end position="138"/>
    </location>
</feature>
<sequence length="306" mass="32458">MKPSIVVLVNQSETAEHAAHYAAALGAPLHAHVALLHLHHDPMLLAPDSALVTAAQTDRSYAEVAADMAALAQELPGAAEATVSVLPMAEAVAEAVLRHQPLLLAMGLSPEHDVLDHLLRNHVLPVLRATHLPLLLVPQAAARPAAPRRVLLALDAELYTLSTASRELAPLLAAWQAAYTVTHVMLDEKSAYQRRRMAMADVRASGLLPPDAPLWVYQERDVAPAAGILQALADTQADLLVLIARPRSFLKGLFHRSVTTQLLERCPVPVLVLPVAAAAEPVALSRPITDAASWTAGALAGLSPAN</sequence>